<dbReference type="RefSeq" id="WP_116301590.1">
    <property type="nucleotide sequence ID" value="NZ_NFZV01000005.1"/>
</dbReference>
<evidence type="ECO:0000256" key="4">
    <source>
        <dbReference type="ARBA" id="ARBA00022723"/>
    </source>
</evidence>
<name>A0A3E0WZR9_9GAMM</name>
<evidence type="ECO:0000256" key="5">
    <source>
        <dbReference type="ARBA" id="ARBA00022989"/>
    </source>
</evidence>
<feature type="domain" description="Cytochrome c" evidence="11">
    <location>
        <begin position="37"/>
        <end position="212"/>
    </location>
</feature>
<dbReference type="EMBL" id="NFZW01000006">
    <property type="protein sequence ID" value="RFA37879.1"/>
    <property type="molecule type" value="Genomic_DNA"/>
</dbReference>
<organism evidence="12 13">
    <name type="scientific">Alkalilimnicola ehrlichii</name>
    <dbReference type="NCBI Taxonomy" id="351052"/>
    <lineage>
        <taxon>Bacteria</taxon>
        <taxon>Pseudomonadati</taxon>
        <taxon>Pseudomonadota</taxon>
        <taxon>Gammaproteobacteria</taxon>
        <taxon>Chromatiales</taxon>
        <taxon>Ectothiorhodospiraceae</taxon>
        <taxon>Alkalilimnicola</taxon>
    </lineage>
</organism>
<evidence type="ECO:0000256" key="2">
    <source>
        <dbReference type="ARBA" id="ARBA00022617"/>
    </source>
</evidence>
<dbReference type="InterPro" id="IPR009056">
    <property type="entry name" value="Cyt_c-like_dom"/>
</dbReference>
<dbReference type="PANTHER" id="PTHR10266:SF3">
    <property type="entry name" value="CYTOCHROME C1, HEME PROTEIN, MITOCHONDRIAL"/>
    <property type="match status" value="1"/>
</dbReference>
<keyword evidence="4 8" id="KW-0479">Metal-binding</keyword>
<sequence length="246" mass="27676">MKKFVLAVLLLLAPGLSGAAGPQGDLMSARVNVNDNASLQRGANLFVNYCMSCHSAEFMRFGRVAQDLGLSEDLVEKYLIFTDAQIGDTMLNAMDPELSEGWFGAAPPDLSLTARVRSADWIYTFLNSFYRDEESAVGVNNLIFSDLSMPHPLWELQGMPEPVYEEVQVGDEARLEIVGTRVEEGSGLMTEAEYRQATQDLTNFMVYISEPIRAERERLGVRVILFLLVFLFVAYLLKKEYWKDVH</sequence>
<keyword evidence="6 8" id="KW-0408">Iron</keyword>
<dbReference type="SUPFAM" id="SSF46626">
    <property type="entry name" value="Cytochrome c"/>
    <property type="match status" value="1"/>
</dbReference>
<evidence type="ECO:0000256" key="6">
    <source>
        <dbReference type="ARBA" id="ARBA00023004"/>
    </source>
</evidence>
<reference evidence="13" key="1">
    <citation type="submission" date="2017-05" db="EMBL/GenBank/DDBJ databases">
        <authorList>
            <person name="Sharma S."/>
            <person name="Sidhu C."/>
            <person name="Pinnaka A.K."/>
        </authorList>
    </citation>
    <scope>NUCLEOTIDE SEQUENCE [LARGE SCALE GENOMIC DNA]</scope>
    <source>
        <strain evidence="13">AK93</strain>
    </source>
</reference>
<comment type="caution">
    <text evidence="12">The sequence shown here is derived from an EMBL/GenBank/DDBJ whole genome shotgun (WGS) entry which is preliminary data.</text>
</comment>
<dbReference type="InterPro" id="IPR036909">
    <property type="entry name" value="Cyt_c-like_dom_sf"/>
</dbReference>
<feature type="binding site" description="covalent" evidence="8">
    <location>
        <position position="50"/>
    </location>
    <ligand>
        <name>heme c</name>
        <dbReference type="ChEBI" id="CHEBI:61717"/>
    </ligand>
</feature>
<evidence type="ECO:0000313" key="13">
    <source>
        <dbReference type="Proteomes" id="UP000256763"/>
    </source>
</evidence>
<feature type="binding site" description="covalent" evidence="8">
    <location>
        <position position="54"/>
    </location>
    <ligand>
        <name>heme c</name>
        <dbReference type="ChEBI" id="CHEBI:61717"/>
    </ligand>
</feature>
<dbReference type="PROSITE" id="PS51007">
    <property type="entry name" value="CYTC"/>
    <property type="match status" value="1"/>
</dbReference>
<dbReference type="GO" id="GO:0009055">
    <property type="term" value="F:electron transfer activity"/>
    <property type="evidence" value="ECO:0007669"/>
    <property type="project" value="InterPro"/>
</dbReference>
<feature type="binding site" description="covalent" evidence="8">
    <location>
        <position position="53"/>
    </location>
    <ligand>
        <name>heme c</name>
        <dbReference type="ChEBI" id="CHEBI:61717"/>
    </ligand>
</feature>
<proteinExistence type="predicted"/>
<comment type="subcellular location">
    <subcellularLocation>
        <location evidence="1">Membrane</location>
    </subcellularLocation>
</comment>
<dbReference type="Proteomes" id="UP000256763">
    <property type="component" value="Unassembled WGS sequence"/>
</dbReference>
<feature type="chain" id="PRO_5017621881" evidence="10">
    <location>
        <begin position="20"/>
        <end position="246"/>
    </location>
</feature>
<dbReference type="PANTHER" id="PTHR10266">
    <property type="entry name" value="CYTOCHROME C1"/>
    <property type="match status" value="1"/>
</dbReference>
<evidence type="ECO:0000256" key="1">
    <source>
        <dbReference type="ARBA" id="ARBA00004370"/>
    </source>
</evidence>
<dbReference type="OrthoDB" id="9798864at2"/>
<protein>
    <submittedName>
        <fullName evidence="12">Cytochrome c1</fullName>
    </submittedName>
</protein>
<dbReference type="GO" id="GO:0016020">
    <property type="term" value="C:membrane"/>
    <property type="evidence" value="ECO:0007669"/>
    <property type="project" value="UniProtKB-SubCell"/>
</dbReference>
<keyword evidence="3 9" id="KW-0812">Transmembrane</keyword>
<keyword evidence="13" id="KW-1185">Reference proteome</keyword>
<dbReference type="AlphaFoldDB" id="A0A3E0WZR9"/>
<evidence type="ECO:0000313" key="12">
    <source>
        <dbReference type="EMBL" id="RFA37879.1"/>
    </source>
</evidence>
<evidence type="ECO:0000256" key="7">
    <source>
        <dbReference type="ARBA" id="ARBA00023136"/>
    </source>
</evidence>
<dbReference type="Pfam" id="PF02167">
    <property type="entry name" value="Cytochrom_C1"/>
    <property type="match status" value="2"/>
</dbReference>
<dbReference type="Gene3D" id="1.20.5.100">
    <property type="entry name" value="Cytochrome c1, transmembrane anchor, C-terminal"/>
    <property type="match status" value="1"/>
</dbReference>
<evidence type="ECO:0000259" key="11">
    <source>
        <dbReference type="PROSITE" id="PS51007"/>
    </source>
</evidence>
<keyword evidence="5 9" id="KW-1133">Transmembrane helix</keyword>
<keyword evidence="7 9" id="KW-0472">Membrane</keyword>
<dbReference type="Gene3D" id="1.10.760.10">
    <property type="entry name" value="Cytochrome c-like domain"/>
    <property type="match status" value="1"/>
</dbReference>
<comment type="cofactor">
    <cofactor evidence="8">
        <name>heme c</name>
        <dbReference type="ChEBI" id="CHEBI:61717"/>
    </cofactor>
    <text evidence="8">Binds 1 heme c group covalently per subunit.</text>
</comment>
<dbReference type="InterPro" id="IPR002326">
    <property type="entry name" value="Cyt_c1"/>
</dbReference>
<dbReference type="GO" id="GO:0046872">
    <property type="term" value="F:metal ion binding"/>
    <property type="evidence" value="ECO:0007669"/>
    <property type="project" value="UniProtKB-KW"/>
</dbReference>
<feature type="transmembrane region" description="Helical" evidence="9">
    <location>
        <begin position="219"/>
        <end position="237"/>
    </location>
</feature>
<evidence type="ECO:0000256" key="8">
    <source>
        <dbReference type="PIRSR" id="PIRSR602326-1"/>
    </source>
</evidence>
<feature type="binding site" description="covalent" evidence="8">
    <location>
        <position position="159"/>
    </location>
    <ligand>
        <name>heme c</name>
        <dbReference type="ChEBI" id="CHEBI:61717"/>
    </ligand>
</feature>
<evidence type="ECO:0000256" key="3">
    <source>
        <dbReference type="ARBA" id="ARBA00022692"/>
    </source>
</evidence>
<keyword evidence="2 8" id="KW-0349">Heme</keyword>
<evidence type="ECO:0000256" key="9">
    <source>
        <dbReference type="SAM" id="Phobius"/>
    </source>
</evidence>
<dbReference type="GO" id="GO:0020037">
    <property type="term" value="F:heme binding"/>
    <property type="evidence" value="ECO:0007669"/>
    <property type="project" value="InterPro"/>
</dbReference>
<keyword evidence="10" id="KW-0732">Signal</keyword>
<accession>A0A3E0WZR9</accession>
<evidence type="ECO:0000256" key="10">
    <source>
        <dbReference type="SAM" id="SignalP"/>
    </source>
</evidence>
<gene>
    <name evidence="12" type="ORF">CAL65_08090</name>
</gene>
<feature type="signal peptide" evidence="10">
    <location>
        <begin position="1"/>
        <end position="19"/>
    </location>
</feature>